<evidence type="ECO:0000259" key="1">
    <source>
        <dbReference type="Pfam" id="PF22924"/>
    </source>
</evidence>
<accession>A0A8K0SPG3</accession>
<dbReference type="Gene3D" id="2.40.110.10">
    <property type="entry name" value="Butyryl-CoA Dehydrogenase, subunit A, domain 2"/>
    <property type="match status" value="1"/>
</dbReference>
<dbReference type="SUPFAM" id="SSF47203">
    <property type="entry name" value="Acyl-CoA dehydrogenase C-terminal domain-like"/>
    <property type="match status" value="1"/>
</dbReference>
<dbReference type="GO" id="GO:0005504">
    <property type="term" value="F:fatty acid binding"/>
    <property type="evidence" value="ECO:0007669"/>
    <property type="project" value="TreeGrafter"/>
</dbReference>
<feature type="domain" description="Acyl-CoA oxidase C-alpha1" evidence="1">
    <location>
        <begin position="243"/>
        <end position="373"/>
    </location>
</feature>
<dbReference type="InterPro" id="IPR055060">
    <property type="entry name" value="ACOX_C_alpha1"/>
</dbReference>
<dbReference type="InterPro" id="IPR046373">
    <property type="entry name" value="Acyl-CoA_Oxase/DH_mid-dom_sf"/>
</dbReference>
<organism evidence="2 3">
    <name type="scientific">Stachybotrys elegans</name>
    <dbReference type="NCBI Taxonomy" id="80388"/>
    <lineage>
        <taxon>Eukaryota</taxon>
        <taxon>Fungi</taxon>
        <taxon>Dikarya</taxon>
        <taxon>Ascomycota</taxon>
        <taxon>Pezizomycotina</taxon>
        <taxon>Sordariomycetes</taxon>
        <taxon>Hypocreomycetidae</taxon>
        <taxon>Hypocreales</taxon>
        <taxon>Stachybotryaceae</taxon>
        <taxon>Stachybotrys</taxon>
    </lineage>
</organism>
<dbReference type="PANTHER" id="PTHR10909">
    <property type="entry name" value="ELECTRON TRANSPORT OXIDOREDUCTASE"/>
    <property type="match status" value="1"/>
</dbReference>
<dbReference type="Pfam" id="PF22924">
    <property type="entry name" value="ACOX_C_alpha1"/>
    <property type="match status" value="1"/>
</dbReference>
<proteinExistence type="predicted"/>
<dbReference type="Proteomes" id="UP000813444">
    <property type="component" value="Unassembled WGS sequence"/>
</dbReference>
<dbReference type="GO" id="GO:0055088">
    <property type="term" value="P:lipid homeostasis"/>
    <property type="evidence" value="ECO:0007669"/>
    <property type="project" value="TreeGrafter"/>
</dbReference>
<evidence type="ECO:0000313" key="2">
    <source>
        <dbReference type="EMBL" id="KAH7311388.1"/>
    </source>
</evidence>
<evidence type="ECO:0000313" key="3">
    <source>
        <dbReference type="Proteomes" id="UP000813444"/>
    </source>
</evidence>
<protein>
    <recommendedName>
        <fullName evidence="1">Acyl-CoA oxidase C-alpha1 domain-containing protein</fullName>
    </recommendedName>
</protein>
<dbReference type="GO" id="GO:0003997">
    <property type="term" value="F:acyl-CoA oxidase activity"/>
    <property type="evidence" value="ECO:0007669"/>
    <property type="project" value="InterPro"/>
</dbReference>
<dbReference type="InterPro" id="IPR036250">
    <property type="entry name" value="AcylCo_DH-like_C"/>
</dbReference>
<gene>
    <name evidence="2" type="ORF">B0I35DRAFT_357141</name>
</gene>
<dbReference type="InterPro" id="IPR009100">
    <property type="entry name" value="AcylCoA_DH/oxidase_NM_dom_sf"/>
</dbReference>
<reference evidence="2" key="1">
    <citation type="journal article" date="2021" name="Nat. Commun.">
        <title>Genetic determinants of endophytism in the Arabidopsis root mycobiome.</title>
        <authorList>
            <person name="Mesny F."/>
            <person name="Miyauchi S."/>
            <person name="Thiergart T."/>
            <person name="Pickel B."/>
            <person name="Atanasova L."/>
            <person name="Karlsson M."/>
            <person name="Huettel B."/>
            <person name="Barry K.W."/>
            <person name="Haridas S."/>
            <person name="Chen C."/>
            <person name="Bauer D."/>
            <person name="Andreopoulos W."/>
            <person name="Pangilinan J."/>
            <person name="LaButti K."/>
            <person name="Riley R."/>
            <person name="Lipzen A."/>
            <person name="Clum A."/>
            <person name="Drula E."/>
            <person name="Henrissat B."/>
            <person name="Kohler A."/>
            <person name="Grigoriev I.V."/>
            <person name="Martin F.M."/>
            <person name="Hacquard S."/>
        </authorList>
    </citation>
    <scope>NUCLEOTIDE SEQUENCE</scope>
    <source>
        <strain evidence="2">MPI-CAGE-CH-0235</strain>
    </source>
</reference>
<dbReference type="OrthoDB" id="538336at2759"/>
<dbReference type="AlphaFoldDB" id="A0A8K0SPG3"/>
<sequence length="576" mass="63878">MAQPDPGQIRLSYDRARAICQQSGMTLQDIAELRPRFWDFHRHLVTTLDTATTTILTMHWNLCIGTIASFLPRRPDLLPLVEDLLAFKATGEYMLTEIGHGLDARNLETTATLMDDGSFDLHTPHQGAAKAMPPNSPWAGVPRICIVFAKLVANDIDCGVKPFIVKVAEANELCPGVKCQMLPKRSGARGLDHALTTFNHLRLGSEALLGVAKPAENRRLDFIKQISRVTVGTLALSLPTIPVLKQSAFIAGTYSCLRSVTNAKDGSLMPIIGFSTQHRPILQCLVQAQAFDAFATFAIDLFRDPTISMEVRHGVAATFKATTNGDTQKTLSEMVDRCGWRGLFGFSRIFELALALKGNSIAEGDYSVLCIRLVSEVLLGRYALPAASMNSILARHEAGVWREAREMVASHCMDGHRDEAFNTYILPRCRALVEATGHRMAYEAAHESKSMTPEAMDFFESVCMMSDPSWYCEHEGWTRQKLFGHDAKAAQVLFPQLSNMLTQTQAARWASAPILSGSSWNGFVDRLEVFEGPAQANPSKQEDKGVNKGYQVYLRQSKLIRVVKLKVIKFYKLLEL</sequence>
<dbReference type="GO" id="GO:0033540">
    <property type="term" value="P:fatty acid beta-oxidation using acyl-CoA oxidase"/>
    <property type="evidence" value="ECO:0007669"/>
    <property type="project" value="TreeGrafter"/>
</dbReference>
<dbReference type="InterPro" id="IPR012258">
    <property type="entry name" value="Acyl-CoA_oxidase"/>
</dbReference>
<comment type="caution">
    <text evidence="2">The sequence shown here is derived from an EMBL/GenBank/DDBJ whole genome shotgun (WGS) entry which is preliminary data.</text>
</comment>
<name>A0A8K0SPG3_9HYPO</name>
<dbReference type="Gene3D" id="1.20.140.10">
    <property type="entry name" value="Butyryl-CoA Dehydrogenase, subunit A, domain 3"/>
    <property type="match status" value="1"/>
</dbReference>
<dbReference type="PANTHER" id="PTHR10909:SF382">
    <property type="entry name" value="ACYL-COENZYME A OXIDASE"/>
    <property type="match status" value="1"/>
</dbReference>
<dbReference type="SUPFAM" id="SSF56645">
    <property type="entry name" value="Acyl-CoA dehydrogenase NM domain-like"/>
    <property type="match status" value="1"/>
</dbReference>
<dbReference type="GO" id="GO:0005777">
    <property type="term" value="C:peroxisome"/>
    <property type="evidence" value="ECO:0007669"/>
    <property type="project" value="InterPro"/>
</dbReference>
<dbReference type="GO" id="GO:0071949">
    <property type="term" value="F:FAD binding"/>
    <property type="evidence" value="ECO:0007669"/>
    <property type="project" value="InterPro"/>
</dbReference>
<keyword evidence="3" id="KW-1185">Reference proteome</keyword>
<dbReference type="EMBL" id="JAGPNK010000011">
    <property type="protein sequence ID" value="KAH7311388.1"/>
    <property type="molecule type" value="Genomic_DNA"/>
</dbReference>